<dbReference type="Proteomes" id="UP000588586">
    <property type="component" value="Unassembled WGS sequence"/>
</dbReference>
<dbReference type="InterPro" id="IPR018265">
    <property type="entry name" value="Ribosomal_bL35_CS"/>
</dbReference>
<dbReference type="PANTHER" id="PTHR33343:SF1">
    <property type="entry name" value="LARGE RIBOSOMAL SUBUNIT PROTEIN BL35M"/>
    <property type="match status" value="1"/>
</dbReference>
<dbReference type="PRINTS" id="PR00064">
    <property type="entry name" value="RIBOSOMALL35"/>
</dbReference>
<keyword evidence="2 5" id="KW-0689">Ribosomal protein</keyword>
<dbReference type="FunFam" id="4.10.410.60:FF:000001">
    <property type="entry name" value="50S ribosomal protein L35"/>
    <property type="match status" value="1"/>
</dbReference>
<dbReference type="RefSeq" id="WP_171241793.1">
    <property type="nucleotide sequence ID" value="NZ_JABEPQ010000001.1"/>
</dbReference>
<dbReference type="NCBIfam" id="TIGR00001">
    <property type="entry name" value="rpmI_bact"/>
    <property type="match status" value="1"/>
</dbReference>
<dbReference type="Gene3D" id="4.10.410.60">
    <property type="match status" value="1"/>
</dbReference>
<dbReference type="HAMAP" id="MF_00514">
    <property type="entry name" value="Ribosomal_bL35"/>
    <property type="match status" value="1"/>
</dbReference>
<evidence type="ECO:0000256" key="4">
    <source>
        <dbReference type="ARBA" id="ARBA00071664"/>
    </source>
</evidence>
<evidence type="ECO:0000256" key="1">
    <source>
        <dbReference type="ARBA" id="ARBA00006598"/>
    </source>
</evidence>
<dbReference type="SUPFAM" id="SSF143034">
    <property type="entry name" value="L35p-like"/>
    <property type="match status" value="1"/>
</dbReference>
<dbReference type="GO" id="GO:0006412">
    <property type="term" value="P:translation"/>
    <property type="evidence" value="ECO:0007669"/>
    <property type="project" value="UniProtKB-UniRule"/>
</dbReference>
<dbReference type="Pfam" id="PF01632">
    <property type="entry name" value="Ribosomal_L35p"/>
    <property type="match status" value="1"/>
</dbReference>
<comment type="caution">
    <text evidence="7">The sequence shown here is derived from an EMBL/GenBank/DDBJ whole genome shotgun (WGS) entry which is preliminary data.</text>
</comment>
<dbReference type="InterPro" id="IPR037229">
    <property type="entry name" value="Ribosomal_bL35_sf"/>
</dbReference>
<reference evidence="7 8" key="1">
    <citation type="submission" date="2020-04" db="EMBL/GenBank/DDBJ databases">
        <title>Knoellia sp. isolate from air conditioner.</title>
        <authorList>
            <person name="Chea S."/>
            <person name="Kim D.-U."/>
        </authorList>
    </citation>
    <scope>NUCLEOTIDE SEQUENCE [LARGE SCALE GENOMIC DNA]</scope>
    <source>
        <strain evidence="7 8">DB2414S</strain>
    </source>
</reference>
<proteinExistence type="inferred from homology"/>
<accession>A0A849HDD9</accession>
<evidence type="ECO:0000256" key="3">
    <source>
        <dbReference type="ARBA" id="ARBA00023274"/>
    </source>
</evidence>
<comment type="similarity">
    <text evidence="1 5 6">Belongs to the bacterial ribosomal protein bL35 family.</text>
</comment>
<name>A0A849HDD9_9MICO</name>
<evidence type="ECO:0000313" key="7">
    <source>
        <dbReference type="EMBL" id="NNM44663.1"/>
    </source>
</evidence>
<keyword evidence="8" id="KW-1185">Reference proteome</keyword>
<dbReference type="PANTHER" id="PTHR33343">
    <property type="entry name" value="54S RIBOSOMAL PROTEIN BL35M"/>
    <property type="match status" value="1"/>
</dbReference>
<gene>
    <name evidence="5 7" type="primary">rpmI</name>
    <name evidence="7" type="ORF">HJG52_01415</name>
</gene>
<dbReference type="GO" id="GO:0003735">
    <property type="term" value="F:structural constituent of ribosome"/>
    <property type="evidence" value="ECO:0007669"/>
    <property type="project" value="InterPro"/>
</dbReference>
<dbReference type="InterPro" id="IPR001706">
    <property type="entry name" value="Ribosomal_bL35"/>
</dbReference>
<protein>
    <recommendedName>
        <fullName evidence="4 5">Large ribosomal subunit protein bL35</fullName>
    </recommendedName>
</protein>
<organism evidence="7 8">
    <name type="scientific">Knoellia koreensis</name>
    <dbReference type="NCBI Taxonomy" id="2730921"/>
    <lineage>
        <taxon>Bacteria</taxon>
        <taxon>Bacillati</taxon>
        <taxon>Actinomycetota</taxon>
        <taxon>Actinomycetes</taxon>
        <taxon>Micrococcales</taxon>
        <taxon>Intrasporangiaceae</taxon>
        <taxon>Knoellia</taxon>
    </lineage>
</organism>
<evidence type="ECO:0000256" key="6">
    <source>
        <dbReference type="RuleBase" id="RU000568"/>
    </source>
</evidence>
<dbReference type="GO" id="GO:0022625">
    <property type="term" value="C:cytosolic large ribosomal subunit"/>
    <property type="evidence" value="ECO:0007669"/>
    <property type="project" value="TreeGrafter"/>
</dbReference>
<dbReference type="InterPro" id="IPR021137">
    <property type="entry name" value="Ribosomal_bL35-like"/>
</dbReference>
<evidence type="ECO:0000256" key="5">
    <source>
        <dbReference type="HAMAP-Rule" id="MF_00514"/>
    </source>
</evidence>
<evidence type="ECO:0000256" key="2">
    <source>
        <dbReference type="ARBA" id="ARBA00022980"/>
    </source>
</evidence>
<keyword evidence="3 5" id="KW-0687">Ribonucleoprotein</keyword>
<dbReference type="AlphaFoldDB" id="A0A849HDD9"/>
<dbReference type="PROSITE" id="PS00936">
    <property type="entry name" value="RIBOSOMAL_L35"/>
    <property type="match status" value="1"/>
</dbReference>
<dbReference type="EMBL" id="JABEPQ010000001">
    <property type="protein sequence ID" value="NNM44663.1"/>
    <property type="molecule type" value="Genomic_DNA"/>
</dbReference>
<evidence type="ECO:0000313" key="8">
    <source>
        <dbReference type="Proteomes" id="UP000588586"/>
    </source>
</evidence>
<sequence>MPKNKTHSGAKKRFRITGKGKVMREQTNGRHLLEHKSSKYMRSIANDVEVAKADAKKVKKLLGR</sequence>